<dbReference type="EnsemblPlants" id="evm.model.02.740">
    <property type="protein sequence ID" value="cds.evm.model.02.740"/>
    <property type="gene ID" value="evm.TU.02.740"/>
</dbReference>
<dbReference type="Proteomes" id="UP000596661">
    <property type="component" value="Chromosome 2"/>
</dbReference>
<evidence type="ECO:0000313" key="1">
    <source>
        <dbReference type="EnsemblPlants" id="cds.evm.model.02.740"/>
    </source>
</evidence>
<sequence>MWDVELDGERFRVIVIVQRELGRRGGTPMVLERLRHTSVSVEFLRMSLEIPRRLTSMSLSLGAKLLLERLVNAVEDDLAVLIE</sequence>
<organism evidence="1 2">
    <name type="scientific">Cannabis sativa</name>
    <name type="common">Hemp</name>
    <name type="synonym">Marijuana</name>
    <dbReference type="NCBI Taxonomy" id="3483"/>
    <lineage>
        <taxon>Eukaryota</taxon>
        <taxon>Viridiplantae</taxon>
        <taxon>Streptophyta</taxon>
        <taxon>Embryophyta</taxon>
        <taxon>Tracheophyta</taxon>
        <taxon>Spermatophyta</taxon>
        <taxon>Magnoliopsida</taxon>
        <taxon>eudicotyledons</taxon>
        <taxon>Gunneridae</taxon>
        <taxon>Pentapetalae</taxon>
        <taxon>rosids</taxon>
        <taxon>fabids</taxon>
        <taxon>Rosales</taxon>
        <taxon>Cannabaceae</taxon>
        <taxon>Cannabis</taxon>
    </lineage>
</organism>
<evidence type="ECO:0000313" key="2">
    <source>
        <dbReference type="Proteomes" id="UP000596661"/>
    </source>
</evidence>
<reference evidence="1" key="1">
    <citation type="submission" date="2018-11" db="EMBL/GenBank/DDBJ databases">
        <authorList>
            <person name="Grassa J C."/>
        </authorList>
    </citation>
    <scope>NUCLEOTIDE SEQUENCE [LARGE SCALE GENOMIC DNA]</scope>
</reference>
<protein>
    <submittedName>
        <fullName evidence="1">Uncharacterized protein</fullName>
    </submittedName>
</protein>
<dbReference type="EMBL" id="UZAU01000130">
    <property type="status" value="NOT_ANNOTATED_CDS"/>
    <property type="molecule type" value="Genomic_DNA"/>
</dbReference>
<accession>A0A803P2D0</accession>
<keyword evidence="2" id="KW-1185">Reference proteome</keyword>
<proteinExistence type="predicted"/>
<dbReference type="Gramene" id="evm.model.02.740">
    <property type="protein sequence ID" value="cds.evm.model.02.740"/>
    <property type="gene ID" value="evm.TU.02.740"/>
</dbReference>
<name>A0A803P2D0_CANSA</name>
<reference evidence="1" key="2">
    <citation type="submission" date="2021-03" db="UniProtKB">
        <authorList>
            <consortium name="EnsemblPlants"/>
        </authorList>
    </citation>
    <scope>IDENTIFICATION</scope>
</reference>
<dbReference type="AlphaFoldDB" id="A0A803P2D0"/>